<dbReference type="Proteomes" id="UP000035740">
    <property type="component" value="Unassembled WGS sequence"/>
</dbReference>
<protein>
    <recommendedName>
        <fullName evidence="1">Phosphoribosyltransferase domain-containing protein</fullName>
    </recommendedName>
</protein>
<dbReference type="SUPFAM" id="SSF53271">
    <property type="entry name" value="PRTase-like"/>
    <property type="match status" value="1"/>
</dbReference>
<dbReference type="Pfam" id="PF14681">
    <property type="entry name" value="UPRTase"/>
    <property type="match status" value="1"/>
</dbReference>
<dbReference type="Gene3D" id="3.40.50.2020">
    <property type="match status" value="1"/>
</dbReference>
<evidence type="ECO:0000259" key="1">
    <source>
        <dbReference type="Pfam" id="PF14681"/>
    </source>
</evidence>
<dbReference type="EMBL" id="KQ096822">
    <property type="protein sequence ID" value="KMS94016.1"/>
    <property type="molecule type" value="Genomic_DNA"/>
</dbReference>
<name>A0A0J8AZ97_BETVV</name>
<feature type="non-terminal residue" evidence="2">
    <location>
        <position position="1"/>
    </location>
</feature>
<evidence type="ECO:0000313" key="2">
    <source>
        <dbReference type="EMBL" id="KMS94016.1"/>
    </source>
</evidence>
<dbReference type="AlphaFoldDB" id="A0A0J8AZ97"/>
<gene>
    <name evidence="2" type="ORF">BVRB_025640</name>
</gene>
<dbReference type="OrthoDB" id="106623at2759"/>
<feature type="domain" description="Phosphoribosyltransferase" evidence="1">
    <location>
        <begin position="1"/>
        <end position="73"/>
    </location>
</feature>
<dbReference type="Gramene" id="KMS94016">
    <property type="protein sequence ID" value="KMS94016"/>
    <property type="gene ID" value="BVRB_025640"/>
</dbReference>
<keyword evidence="3" id="KW-1185">Reference proteome</keyword>
<organism evidence="2 3">
    <name type="scientific">Beta vulgaris subsp. vulgaris</name>
    <name type="common">Beet</name>
    <dbReference type="NCBI Taxonomy" id="3555"/>
    <lineage>
        <taxon>Eukaryota</taxon>
        <taxon>Viridiplantae</taxon>
        <taxon>Streptophyta</taxon>
        <taxon>Embryophyta</taxon>
        <taxon>Tracheophyta</taxon>
        <taxon>Spermatophyta</taxon>
        <taxon>Magnoliopsida</taxon>
        <taxon>eudicotyledons</taxon>
        <taxon>Gunneridae</taxon>
        <taxon>Pentapetalae</taxon>
        <taxon>Caryophyllales</taxon>
        <taxon>Chenopodiaceae</taxon>
        <taxon>Betoideae</taxon>
        <taxon>Beta</taxon>
    </lineage>
</organism>
<dbReference type="InterPro" id="IPR029057">
    <property type="entry name" value="PRTase-like"/>
</dbReference>
<dbReference type="OMA" id="PMVTIMT"/>
<accession>A0A0J8AZ97</accession>
<sequence>NSACQAIELLIQKGVPEAHIVFLNLISAPEGIHCVCKRYPSLKIVTSEIDDALNDEFRVIPGLGEFGDRYFGTDD</sequence>
<dbReference type="InterPro" id="IPR000836">
    <property type="entry name" value="PRTase_dom"/>
</dbReference>
<evidence type="ECO:0000313" key="3">
    <source>
        <dbReference type="Proteomes" id="UP000035740"/>
    </source>
</evidence>
<proteinExistence type="predicted"/>
<reference evidence="2 3" key="1">
    <citation type="journal article" date="2014" name="Nature">
        <title>The genome of the recently domesticated crop plant sugar beet (Beta vulgaris).</title>
        <authorList>
            <person name="Dohm J.C."/>
            <person name="Minoche A.E."/>
            <person name="Holtgrawe D."/>
            <person name="Capella-Gutierrez S."/>
            <person name="Zakrzewski F."/>
            <person name="Tafer H."/>
            <person name="Rupp O."/>
            <person name="Sorensen T.R."/>
            <person name="Stracke R."/>
            <person name="Reinhardt R."/>
            <person name="Goesmann A."/>
            <person name="Kraft T."/>
            <person name="Schulz B."/>
            <person name="Stadler P.F."/>
            <person name="Schmidt T."/>
            <person name="Gabaldon T."/>
            <person name="Lehrach H."/>
            <person name="Weisshaar B."/>
            <person name="Himmelbauer H."/>
        </authorList>
    </citation>
    <scope>NUCLEOTIDE SEQUENCE [LARGE SCALE GENOMIC DNA]</scope>
    <source>
        <tissue evidence="2">Taproot</tissue>
    </source>
</reference>